<evidence type="ECO:0000313" key="3">
    <source>
        <dbReference type="Proteomes" id="UP000050482"/>
    </source>
</evidence>
<comment type="caution">
    <text evidence="2">The sequence shown here is derived from an EMBL/GenBank/DDBJ whole genome shotgun (WGS) entry which is preliminary data.</text>
</comment>
<name>A0A0P9CCY5_9BACL</name>
<sequence length="677" mass="72898">MRVKPTLRMVVVGTLACFAVVFSDASYAFAYISRGWSPPSTAGYFANTQYGMMIQGGADFQVVQSSEPDLAGMSNEDLFRYGADGITIVGGTDSLGGIWHFDRVSHNGIPIDSNNGYLEVNDDTSTIDQWIAALNGDQSYVTSQLWHTTWGDRAGDQFNTVSISQIVEESGAEFAPNADDYNYTVYATQPPQAAVGVVGSTQTVQQGQNVEFYNHAYIEGYHSNYHFEYVEVTNSSGQNVTNQAFSENSLQGRAPYNGEAIYAPNGAAMVEVNGGGPTSEPPSYVETVDGGSSQPNIINTSNLAPGNYTITLYVKDWFNRSANADTATFTVTPGSNNPPPLTGGNPPTPPPPPPGGGGGGGGTSCPLLTVPPEPANQVLSYNWAPDGSGGELLTWTDTNWVLELVTDSDGCVMYEWVDQPKTYSHDYPLNVSNLQITGLFYDPGRPGDLWSPSNPLASQANNDGYSDGSTVAGNPSLPTYGNSGGFPVIYTRVGGGFSFRLMWTGSPHDMPASADVTYNLVNPDGETRSWTKAFELLPQTILNQGDVPVWDPFGNGYPPPATEYGWAYTSIPKYASPGTPSSYSELTAWNLTGDSSGAAHIKADVTFTTGTGSTVTWNYPDLAQMLGYPTWYYIHEIPEPNAQYEQTQPNYSRNFTYSFPQIQQNGQLLPAYITPAP</sequence>
<reference evidence="2 3" key="1">
    <citation type="submission" date="2015-09" db="EMBL/GenBank/DDBJ databases">
        <title>Draft genome sequence of Alicyclobacillus ferrooxydans DSM 22381.</title>
        <authorList>
            <person name="Hemp J."/>
        </authorList>
    </citation>
    <scope>NUCLEOTIDE SEQUENCE [LARGE SCALE GENOMIC DNA]</scope>
    <source>
        <strain evidence="2 3">TC-34</strain>
    </source>
</reference>
<feature type="region of interest" description="Disordered" evidence="1">
    <location>
        <begin position="328"/>
        <end position="370"/>
    </location>
</feature>
<dbReference type="Proteomes" id="UP000050482">
    <property type="component" value="Unassembled WGS sequence"/>
</dbReference>
<feature type="compositionally biased region" description="Pro residues" evidence="1">
    <location>
        <begin position="336"/>
        <end position="355"/>
    </location>
</feature>
<dbReference type="AlphaFoldDB" id="A0A0P9CCY5"/>
<dbReference type="STRING" id="471514.AN477_12255"/>
<dbReference type="PATRIC" id="fig|471514.4.peg.4713"/>
<proteinExistence type="predicted"/>
<evidence type="ECO:0000256" key="1">
    <source>
        <dbReference type="SAM" id="MobiDB-lite"/>
    </source>
</evidence>
<protein>
    <submittedName>
        <fullName evidence="2">Uncharacterized protein</fullName>
    </submittedName>
</protein>
<gene>
    <name evidence="2" type="ORF">AN477_12255</name>
</gene>
<evidence type="ECO:0000313" key="2">
    <source>
        <dbReference type="EMBL" id="KPV43472.1"/>
    </source>
</evidence>
<accession>A0A0P9CCY5</accession>
<dbReference type="EMBL" id="LJCO01000049">
    <property type="protein sequence ID" value="KPV43472.1"/>
    <property type="molecule type" value="Genomic_DNA"/>
</dbReference>
<organism evidence="2 3">
    <name type="scientific">Alicyclobacillus ferrooxydans</name>
    <dbReference type="NCBI Taxonomy" id="471514"/>
    <lineage>
        <taxon>Bacteria</taxon>
        <taxon>Bacillati</taxon>
        <taxon>Bacillota</taxon>
        <taxon>Bacilli</taxon>
        <taxon>Bacillales</taxon>
        <taxon>Alicyclobacillaceae</taxon>
        <taxon>Alicyclobacillus</taxon>
    </lineage>
</organism>
<keyword evidence="3" id="KW-1185">Reference proteome</keyword>
<dbReference type="RefSeq" id="WP_157061942.1">
    <property type="nucleotide sequence ID" value="NZ_LJCO01000049.1"/>
</dbReference>
<dbReference type="OrthoDB" id="2375627at2"/>